<dbReference type="InterPro" id="IPR036390">
    <property type="entry name" value="WH_DNA-bd_sf"/>
</dbReference>
<evidence type="ECO:0000256" key="2">
    <source>
        <dbReference type="ARBA" id="ARBA00023125"/>
    </source>
</evidence>
<proteinExistence type="predicted"/>
<keyword evidence="1" id="KW-0805">Transcription regulation</keyword>
<accession>A0A1S1YZD5</accession>
<dbReference type="RefSeq" id="WP_044225002.1">
    <property type="nucleotide sequence ID" value="NZ_JRYR02000001.1"/>
</dbReference>
<dbReference type="EMBL" id="JRYR02000001">
    <property type="protein sequence ID" value="OHX66293.1"/>
    <property type="molecule type" value="Genomic_DNA"/>
</dbReference>
<evidence type="ECO:0000313" key="6">
    <source>
        <dbReference type="Proteomes" id="UP000179797"/>
    </source>
</evidence>
<dbReference type="GO" id="GO:0003677">
    <property type="term" value="F:DNA binding"/>
    <property type="evidence" value="ECO:0007669"/>
    <property type="project" value="UniProtKB-KW"/>
</dbReference>
<comment type="caution">
    <text evidence="5">The sequence shown here is derived from an EMBL/GenBank/DDBJ whole genome shotgun (WGS) entry which is preliminary data.</text>
</comment>
<dbReference type="PANTHER" id="PTHR33164">
    <property type="entry name" value="TRANSCRIPTIONAL REGULATOR, MARR FAMILY"/>
    <property type="match status" value="1"/>
</dbReference>
<evidence type="ECO:0000259" key="4">
    <source>
        <dbReference type="PROSITE" id="PS50995"/>
    </source>
</evidence>
<evidence type="ECO:0000256" key="1">
    <source>
        <dbReference type="ARBA" id="ARBA00023015"/>
    </source>
</evidence>
<keyword evidence="6" id="KW-1185">Reference proteome</keyword>
<evidence type="ECO:0000313" key="5">
    <source>
        <dbReference type="EMBL" id="OHX66293.1"/>
    </source>
</evidence>
<feature type="domain" description="HTH marR-type" evidence="4">
    <location>
        <begin position="1"/>
        <end position="138"/>
    </location>
</feature>
<keyword evidence="3" id="KW-0804">Transcription</keyword>
<dbReference type="PROSITE" id="PS50995">
    <property type="entry name" value="HTH_MARR_2"/>
    <property type="match status" value="1"/>
</dbReference>
<organism evidence="5 6">
    <name type="scientific">Flammeovirga pacifica</name>
    <dbReference type="NCBI Taxonomy" id="915059"/>
    <lineage>
        <taxon>Bacteria</taxon>
        <taxon>Pseudomonadati</taxon>
        <taxon>Bacteroidota</taxon>
        <taxon>Cytophagia</taxon>
        <taxon>Cytophagales</taxon>
        <taxon>Flammeovirgaceae</taxon>
        <taxon>Flammeovirga</taxon>
    </lineage>
</organism>
<dbReference type="Pfam" id="PF01047">
    <property type="entry name" value="MarR"/>
    <property type="match status" value="1"/>
</dbReference>
<dbReference type="SMART" id="SM00347">
    <property type="entry name" value="HTH_MARR"/>
    <property type="match status" value="1"/>
</dbReference>
<dbReference type="SUPFAM" id="SSF46785">
    <property type="entry name" value="Winged helix' DNA-binding domain"/>
    <property type="match status" value="1"/>
</dbReference>
<dbReference type="AlphaFoldDB" id="A0A1S1YZD5"/>
<reference evidence="5 6" key="1">
    <citation type="journal article" date="2012" name="Int. J. Syst. Evol. Microbiol.">
        <title>Flammeovirga pacifica sp. nov., isolated from deep-sea sediment.</title>
        <authorList>
            <person name="Xu H."/>
            <person name="Fu Y."/>
            <person name="Yang N."/>
            <person name="Ding Z."/>
            <person name="Lai Q."/>
            <person name="Zeng R."/>
        </authorList>
    </citation>
    <scope>NUCLEOTIDE SEQUENCE [LARGE SCALE GENOMIC DNA]</scope>
    <source>
        <strain evidence="6">DSM 24597 / LMG 26175 / WPAGA1</strain>
    </source>
</reference>
<evidence type="ECO:0000256" key="3">
    <source>
        <dbReference type="ARBA" id="ARBA00023163"/>
    </source>
</evidence>
<dbReference type="PANTHER" id="PTHR33164:SF99">
    <property type="entry name" value="MARR FAMILY REGULATORY PROTEIN"/>
    <property type="match status" value="1"/>
</dbReference>
<name>A0A1S1YZD5_FLAPC</name>
<sequence length="139" mass="16040">MKSYTKAIYEIIKTGHWITDTVGQVLKEDNITEPQFNVLRILKGQKGNPITVQDIQGRMIQRSSNVTRIVDKLLDKGLVNRQECPTNRRKMDITITSFGLDELEKLNKKVLEFHSPYINNLTDDEAEILEKLIKKLKGE</sequence>
<dbReference type="STRING" id="915059.NH26_07970"/>
<dbReference type="InterPro" id="IPR023187">
    <property type="entry name" value="Tscrpt_reg_MarR-type_CS"/>
</dbReference>
<dbReference type="InterPro" id="IPR000835">
    <property type="entry name" value="HTH_MarR-typ"/>
</dbReference>
<dbReference type="OrthoDB" id="763883at2"/>
<dbReference type="InterPro" id="IPR039422">
    <property type="entry name" value="MarR/SlyA-like"/>
</dbReference>
<dbReference type="PRINTS" id="PR00598">
    <property type="entry name" value="HTHMARR"/>
</dbReference>
<dbReference type="PROSITE" id="PS01117">
    <property type="entry name" value="HTH_MARR_1"/>
    <property type="match status" value="1"/>
</dbReference>
<dbReference type="Proteomes" id="UP000179797">
    <property type="component" value="Unassembled WGS sequence"/>
</dbReference>
<dbReference type="Gene3D" id="1.10.10.10">
    <property type="entry name" value="Winged helix-like DNA-binding domain superfamily/Winged helix DNA-binding domain"/>
    <property type="match status" value="1"/>
</dbReference>
<protein>
    <recommendedName>
        <fullName evidence="4">HTH marR-type domain-containing protein</fullName>
    </recommendedName>
</protein>
<gene>
    <name evidence="5" type="ORF">NH26_07970</name>
</gene>
<dbReference type="GO" id="GO:0006950">
    <property type="term" value="P:response to stress"/>
    <property type="evidence" value="ECO:0007669"/>
    <property type="project" value="TreeGrafter"/>
</dbReference>
<dbReference type="GO" id="GO:0003700">
    <property type="term" value="F:DNA-binding transcription factor activity"/>
    <property type="evidence" value="ECO:0007669"/>
    <property type="project" value="InterPro"/>
</dbReference>
<keyword evidence="2" id="KW-0238">DNA-binding</keyword>
<dbReference type="InterPro" id="IPR036388">
    <property type="entry name" value="WH-like_DNA-bd_sf"/>
</dbReference>